<dbReference type="SUPFAM" id="SSF75169">
    <property type="entry name" value="DsrEFH-like"/>
    <property type="match status" value="1"/>
</dbReference>
<evidence type="ECO:0000313" key="1">
    <source>
        <dbReference type="EMBL" id="MFC3478989.1"/>
    </source>
</evidence>
<name>A0ABD5NJ20_9EURY</name>
<dbReference type="EMBL" id="JBHRWN010000002">
    <property type="protein sequence ID" value="MFC3478989.1"/>
    <property type="molecule type" value="Genomic_DNA"/>
</dbReference>
<dbReference type="PANTHER" id="PTHR37691:SF1">
    <property type="entry name" value="BLR3518 PROTEIN"/>
    <property type="match status" value="1"/>
</dbReference>
<reference evidence="1 2" key="1">
    <citation type="journal article" date="2019" name="Int. J. Syst. Evol. Microbiol.">
        <title>The Global Catalogue of Microorganisms (GCM) 10K type strain sequencing project: providing services to taxonomists for standard genome sequencing and annotation.</title>
        <authorList>
            <consortium name="The Broad Institute Genomics Platform"/>
            <consortium name="The Broad Institute Genome Sequencing Center for Infectious Disease"/>
            <person name="Wu L."/>
            <person name="Ma J."/>
        </authorList>
    </citation>
    <scope>NUCLEOTIDE SEQUENCE [LARGE SCALE GENOMIC DNA]</scope>
    <source>
        <strain evidence="1 2">CGMCC 1.12562</strain>
    </source>
</reference>
<dbReference type="Pfam" id="PF02635">
    <property type="entry name" value="DsrE"/>
    <property type="match status" value="1"/>
</dbReference>
<keyword evidence="2" id="KW-1185">Reference proteome</keyword>
<dbReference type="InterPro" id="IPR003787">
    <property type="entry name" value="Sulphur_relay_DsrE/F-like"/>
</dbReference>
<comment type="caution">
    <text evidence="1">The sequence shown here is derived from an EMBL/GenBank/DDBJ whole genome shotgun (WGS) entry which is preliminary data.</text>
</comment>
<dbReference type="GeneID" id="69117997"/>
<sequence length="119" mass="12813">MTSSGGIVVHVTTGEASEWQMAVRNLVNLVREESVSMPPERVKVVVNGPAVRFLLASSAESEKVAQMLRAGVTIGACANSLERFEYAREDLVDGVALVNSGVAEVVRAQQDGRNYLRLP</sequence>
<dbReference type="AlphaFoldDB" id="A0ABD5NJ20"/>
<protein>
    <submittedName>
        <fullName evidence="1">DsrE family protein</fullName>
    </submittedName>
</protein>
<dbReference type="PANTHER" id="PTHR37691">
    <property type="entry name" value="BLR3518 PROTEIN"/>
    <property type="match status" value="1"/>
</dbReference>
<accession>A0ABD5NJ20</accession>
<proteinExistence type="predicted"/>
<dbReference type="InterPro" id="IPR027396">
    <property type="entry name" value="DsrEFH-like"/>
</dbReference>
<evidence type="ECO:0000313" key="2">
    <source>
        <dbReference type="Proteomes" id="UP001595660"/>
    </source>
</evidence>
<dbReference type="Gene3D" id="3.40.1260.10">
    <property type="entry name" value="DsrEFH-like"/>
    <property type="match status" value="1"/>
</dbReference>
<dbReference type="Proteomes" id="UP001595660">
    <property type="component" value="Unassembled WGS sequence"/>
</dbReference>
<dbReference type="RefSeq" id="WP_232569388.1">
    <property type="nucleotide sequence ID" value="NZ_CP089466.1"/>
</dbReference>
<organism evidence="1 2">
    <name type="scientific">Halobacterium litoreum</name>
    <dbReference type="NCBI Taxonomy" id="2039234"/>
    <lineage>
        <taxon>Archaea</taxon>
        <taxon>Methanobacteriati</taxon>
        <taxon>Methanobacteriota</taxon>
        <taxon>Stenosarchaea group</taxon>
        <taxon>Halobacteria</taxon>
        <taxon>Halobacteriales</taxon>
        <taxon>Halobacteriaceae</taxon>
        <taxon>Halobacterium</taxon>
    </lineage>
</organism>
<gene>
    <name evidence="1" type="ORF">ACFOKC_14755</name>
</gene>